<evidence type="ECO:0000256" key="1">
    <source>
        <dbReference type="SAM" id="Phobius"/>
    </source>
</evidence>
<protein>
    <submittedName>
        <fullName evidence="2">Uncharacterized protein</fullName>
    </submittedName>
</protein>
<dbReference type="Proteomes" id="UP000325212">
    <property type="component" value="Unassembled WGS sequence"/>
</dbReference>
<gene>
    <name evidence="2" type="ORF">CDIOL_14710</name>
</gene>
<keyword evidence="3" id="KW-1185">Reference proteome</keyword>
<name>A0AAV3VYE6_9CLOT</name>
<evidence type="ECO:0000313" key="3">
    <source>
        <dbReference type="Proteomes" id="UP000325212"/>
    </source>
</evidence>
<keyword evidence="1" id="KW-1133">Transmembrane helix</keyword>
<feature type="transmembrane region" description="Helical" evidence="1">
    <location>
        <begin position="35"/>
        <end position="55"/>
    </location>
</feature>
<dbReference type="EMBL" id="BJLA01000004">
    <property type="protein sequence ID" value="GEA30548.1"/>
    <property type="molecule type" value="Genomic_DNA"/>
</dbReference>
<accession>A0AAV3VYE6</accession>
<keyword evidence="1" id="KW-0812">Transmembrane</keyword>
<dbReference type="AlphaFoldDB" id="A0AAV3VYE6"/>
<proteinExistence type="predicted"/>
<keyword evidence="1" id="KW-0472">Membrane</keyword>
<evidence type="ECO:0000313" key="2">
    <source>
        <dbReference type="EMBL" id="GEA30548.1"/>
    </source>
</evidence>
<sequence>MLKKLVNNQAKKYDHAIIIRSMIMMKFTSMLTKELGISTNSLFCATMINIGIIIFDFTEE</sequence>
<comment type="caution">
    <text evidence="2">The sequence shown here is derived from an EMBL/GenBank/DDBJ whole genome shotgun (WGS) entry which is preliminary data.</text>
</comment>
<reference evidence="2 3" key="1">
    <citation type="submission" date="2019-06" db="EMBL/GenBank/DDBJ databases">
        <title>Draft genome sequence of Clostridium diolis DSM 15410.</title>
        <authorList>
            <person name="Kobayashi H."/>
            <person name="Tanizawa Y."/>
            <person name="Tohno M."/>
        </authorList>
    </citation>
    <scope>NUCLEOTIDE SEQUENCE [LARGE SCALE GENOMIC DNA]</scope>
    <source>
        <strain evidence="2 3">DSM 15410</strain>
    </source>
</reference>
<organism evidence="2 3">
    <name type="scientific">Clostridium diolis</name>
    <dbReference type="NCBI Taxonomy" id="223919"/>
    <lineage>
        <taxon>Bacteria</taxon>
        <taxon>Bacillati</taxon>
        <taxon>Bacillota</taxon>
        <taxon>Clostridia</taxon>
        <taxon>Eubacteriales</taxon>
        <taxon>Clostridiaceae</taxon>
        <taxon>Clostridium</taxon>
    </lineage>
</organism>